<dbReference type="InterPro" id="IPR014495">
    <property type="entry name" value="UCP018671"/>
</dbReference>
<keyword evidence="1" id="KW-1133">Transmembrane helix</keyword>
<keyword evidence="4" id="KW-1185">Reference proteome</keyword>
<evidence type="ECO:0000313" key="3">
    <source>
        <dbReference type="EMBL" id="KTG11009.1"/>
    </source>
</evidence>
<dbReference type="RefSeq" id="WP_058580808.1">
    <property type="nucleotide sequence ID" value="NZ_LOPU01000016.1"/>
</dbReference>
<dbReference type="AlphaFoldDB" id="A0A0W1RC93"/>
<name>A0A0W1RC93_9EURY</name>
<organism evidence="3 4">
    <name type="scientific">Haloprofundus marisrubri</name>
    <dbReference type="NCBI Taxonomy" id="1514971"/>
    <lineage>
        <taxon>Archaea</taxon>
        <taxon>Methanobacteriati</taxon>
        <taxon>Methanobacteriota</taxon>
        <taxon>Stenosarchaea group</taxon>
        <taxon>Halobacteria</taxon>
        <taxon>Halobacteriales</taxon>
        <taxon>Haloferacaceae</taxon>
        <taxon>Haloprofundus</taxon>
    </lineage>
</organism>
<sequence>MSVRDSLVVQFLDLVLCAVLVAAYGVLVATFGLSSPGIALLGGLLVGFVPGYAIVSALFPKAETSVDLRGDAKRLTFGHRVVLSVGTSFIVGALLGLVLASSPTGLFAGPTIVAVGALNVVGLLVAAGRRWATPPDRRFSLHRPRGVTFFTASSGLERIVTALLVVGVLVAFGGIGYAVVTPDRGETFTGFSVLTQNDTGELVASNYPTNVVSGESSDLYVEIANEEKRVVDYTVVVLLQSVDEETGAVTASSELRRFEASVPAGETATRQFTFQPDRAGENQRVQLLLYRGSPPTDPTRANAYRSVHFWTTVSATGQANASVVPRADTSLAPALRADVPPVSAVWSSGGSV</sequence>
<dbReference type="PIRSF" id="PIRSF018671">
    <property type="entry name" value="UCP018671"/>
    <property type="match status" value="1"/>
</dbReference>
<comment type="caution">
    <text evidence="3">The sequence shown here is derived from an EMBL/GenBank/DDBJ whole genome shotgun (WGS) entry which is preliminary data.</text>
</comment>
<protein>
    <recommendedName>
        <fullName evidence="2">DUF1616 domain-containing protein</fullName>
    </recommendedName>
</protein>
<dbReference type="Pfam" id="PF07760">
    <property type="entry name" value="DUF1616"/>
    <property type="match status" value="1"/>
</dbReference>
<evidence type="ECO:0000256" key="1">
    <source>
        <dbReference type="SAM" id="Phobius"/>
    </source>
</evidence>
<dbReference type="InterPro" id="IPR011674">
    <property type="entry name" value="DUF1616"/>
</dbReference>
<feature type="transmembrane region" description="Helical" evidence="1">
    <location>
        <begin position="38"/>
        <end position="60"/>
    </location>
</feature>
<dbReference type="OrthoDB" id="82282at2157"/>
<feature type="transmembrane region" description="Helical" evidence="1">
    <location>
        <begin position="81"/>
        <end position="100"/>
    </location>
</feature>
<keyword evidence="1" id="KW-0812">Transmembrane</keyword>
<feature type="transmembrane region" description="Helical" evidence="1">
    <location>
        <begin position="12"/>
        <end position="32"/>
    </location>
</feature>
<dbReference type="EMBL" id="LOPU01000016">
    <property type="protein sequence ID" value="KTG11009.1"/>
    <property type="molecule type" value="Genomic_DNA"/>
</dbReference>
<dbReference type="STRING" id="1514971.AUR64_07530"/>
<reference evidence="3 4" key="1">
    <citation type="submission" date="2015-12" db="EMBL/GenBank/DDBJ databases">
        <title>Haloprofundus marisrubri gen. nov., sp. nov., an extremely halophilic archaeon isolated from the Discovery deep brine-seawater interface in the Red Sea.</title>
        <authorList>
            <person name="Zhang G."/>
            <person name="Stingl U."/>
            <person name="Rashid M."/>
        </authorList>
    </citation>
    <scope>NUCLEOTIDE SEQUENCE [LARGE SCALE GENOMIC DNA]</scope>
    <source>
        <strain evidence="3 4">SB9</strain>
    </source>
</reference>
<feature type="transmembrane region" description="Helical" evidence="1">
    <location>
        <begin position="159"/>
        <end position="180"/>
    </location>
</feature>
<gene>
    <name evidence="3" type="ORF">AUR64_07530</name>
</gene>
<accession>A0A0W1RC93</accession>
<proteinExistence type="predicted"/>
<evidence type="ECO:0000313" key="4">
    <source>
        <dbReference type="Proteomes" id="UP000054387"/>
    </source>
</evidence>
<keyword evidence="1" id="KW-0472">Membrane</keyword>
<feature type="transmembrane region" description="Helical" evidence="1">
    <location>
        <begin position="106"/>
        <end position="128"/>
    </location>
</feature>
<feature type="domain" description="DUF1616" evidence="2">
    <location>
        <begin position="19"/>
        <end position="311"/>
    </location>
</feature>
<evidence type="ECO:0000259" key="2">
    <source>
        <dbReference type="Pfam" id="PF07760"/>
    </source>
</evidence>
<dbReference type="Proteomes" id="UP000054387">
    <property type="component" value="Unassembled WGS sequence"/>
</dbReference>